<evidence type="ECO:0000256" key="5">
    <source>
        <dbReference type="PROSITE-ProRule" id="PRU00042"/>
    </source>
</evidence>
<feature type="region of interest" description="Disordered" evidence="6">
    <location>
        <begin position="464"/>
        <end position="530"/>
    </location>
</feature>
<dbReference type="InterPro" id="IPR013087">
    <property type="entry name" value="Znf_C2H2_type"/>
</dbReference>
<proteinExistence type="predicted"/>
<feature type="region of interest" description="Disordered" evidence="6">
    <location>
        <begin position="740"/>
        <end position="789"/>
    </location>
</feature>
<keyword evidence="3 5" id="KW-0863">Zinc-finger</keyword>
<dbReference type="GO" id="GO:0005634">
    <property type="term" value="C:nucleus"/>
    <property type="evidence" value="ECO:0007669"/>
    <property type="project" value="UniProtKB-ARBA"/>
</dbReference>
<feature type="compositionally biased region" description="Low complexity" evidence="6">
    <location>
        <begin position="674"/>
        <end position="689"/>
    </location>
</feature>
<evidence type="ECO:0000256" key="3">
    <source>
        <dbReference type="ARBA" id="ARBA00022771"/>
    </source>
</evidence>
<reference evidence="8" key="1">
    <citation type="journal article" date="2020" name="Fungal Divers.">
        <title>Resolving the Mortierellaceae phylogeny through synthesis of multi-gene phylogenetics and phylogenomics.</title>
        <authorList>
            <person name="Vandepol N."/>
            <person name="Liber J."/>
            <person name="Desiro A."/>
            <person name="Na H."/>
            <person name="Kennedy M."/>
            <person name="Barry K."/>
            <person name="Grigoriev I.V."/>
            <person name="Miller A.N."/>
            <person name="O'Donnell K."/>
            <person name="Stajich J.E."/>
            <person name="Bonito G."/>
        </authorList>
    </citation>
    <scope>NUCLEOTIDE SEQUENCE</scope>
    <source>
        <strain evidence="8">KOD1015</strain>
    </source>
</reference>
<evidence type="ECO:0000259" key="7">
    <source>
        <dbReference type="PROSITE" id="PS50157"/>
    </source>
</evidence>
<protein>
    <recommendedName>
        <fullName evidence="7">C2H2-type domain-containing protein</fullName>
    </recommendedName>
</protein>
<evidence type="ECO:0000256" key="4">
    <source>
        <dbReference type="ARBA" id="ARBA00022833"/>
    </source>
</evidence>
<feature type="domain" description="C2H2-type" evidence="7">
    <location>
        <begin position="535"/>
        <end position="564"/>
    </location>
</feature>
<feature type="compositionally biased region" description="Basic residues" evidence="6">
    <location>
        <begin position="506"/>
        <end position="515"/>
    </location>
</feature>
<dbReference type="GO" id="GO:0045944">
    <property type="term" value="P:positive regulation of transcription by RNA polymerase II"/>
    <property type="evidence" value="ECO:0007669"/>
    <property type="project" value="UniProtKB-ARBA"/>
</dbReference>
<comment type="caution">
    <text evidence="8">The sequence shown here is derived from an EMBL/GenBank/DDBJ whole genome shotgun (WGS) entry which is preliminary data.</text>
</comment>
<keyword evidence="4" id="KW-0862">Zinc</keyword>
<evidence type="ECO:0000313" key="8">
    <source>
        <dbReference type="EMBL" id="KAF9581852.1"/>
    </source>
</evidence>
<feature type="region of interest" description="Disordered" evidence="6">
    <location>
        <begin position="49"/>
        <end position="76"/>
    </location>
</feature>
<dbReference type="Proteomes" id="UP000780801">
    <property type="component" value="Unassembled WGS sequence"/>
</dbReference>
<dbReference type="InterPro" id="IPR036236">
    <property type="entry name" value="Znf_C2H2_sf"/>
</dbReference>
<feature type="compositionally biased region" description="Gly residues" evidence="6">
    <location>
        <begin position="493"/>
        <end position="504"/>
    </location>
</feature>
<dbReference type="GO" id="GO:0000978">
    <property type="term" value="F:RNA polymerase II cis-regulatory region sequence-specific DNA binding"/>
    <property type="evidence" value="ECO:0007669"/>
    <property type="project" value="TreeGrafter"/>
</dbReference>
<keyword evidence="1" id="KW-0479">Metal-binding</keyword>
<dbReference type="OrthoDB" id="8922241at2759"/>
<feature type="compositionally biased region" description="Polar residues" evidence="6">
    <location>
        <begin position="521"/>
        <end position="530"/>
    </location>
</feature>
<feature type="compositionally biased region" description="Polar residues" evidence="6">
    <location>
        <begin position="748"/>
        <end position="760"/>
    </location>
</feature>
<feature type="compositionally biased region" description="Low complexity" evidence="6">
    <location>
        <begin position="342"/>
        <end position="352"/>
    </location>
</feature>
<feature type="compositionally biased region" description="Basic and acidic residues" evidence="6">
    <location>
        <begin position="774"/>
        <end position="783"/>
    </location>
</feature>
<feature type="domain" description="C2H2-type" evidence="7">
    <location>
        <begin position="565"/>
        <end position="592"/>
    </location>
</feature>
<feature type="compositionally biased region" description="Basic residues" evidence="6">
    <location>
        <begin position="272"/>
        <end position="281"/>
    </location>
</feature>
<accession>A0A9P6FUX4</accession>
<dbReference type="PROSITE" id="PS50157">
    <property type="entry name" value="ZINC_FINGER_C2H2_2"/>
    <property type="match status" value="3"/>
</dbReference>
<dbReference type="GO" id="GO:0000981">
    <property type="term" value="F:DNA-binding transcription factor activity, RNA polymerase II-specific"/>
    <property type="evidence" value="ECO:0007669"/>
    <property type="project" value="TreeGrafter"/>
</dbReference>
<feature type="compositionally biased region" description="Low complexity" evidence="6">
    <location>
        <begin position="171"/>
        <end position="181"/>
    </location>
</feature>
<feature type="region of interest" description="Disordered" evidence="6">
    <location>
        <begin position="326"/>
        <end position="352"/>
    </location>
</feature>
<feature type="region of interest" description="Disordered" evidence="6">
    <location>
        <begin position="272"/>
        <end position="311"/>
    </location>
</feature>
<dbReference type="GO" id="GO:0008270">
    <property type="term" value="F:zinc ion binding"/>
    <property type="evidence" value="ECO:0007669"/>
    <property type="project" value="UniProtKB-KW"/>
</dbReference>
<evidence type="ECO:0000256" key="1">
    <source>
        <dbReference type="ARBA" id="ARBA00022723"/>
    </source>
</evidence>
<evidence type="ECO:0000256" key="2">
    <source>
        <dbReference type="ARBA" id="ARBA00022737"/>
    </source>
</evidence>
<dbReference type="SMART" id="SM00355">
    <property type="entry name" value="ZnF_C2H2"/>
    <property type="match status" value="3"/>
</dbReference>
<evidence type="ECO:0000313" key="9">
    <source>
        <dbReference type="Proteomes" id="UP000780801"/>
    </source>
</evidence>
<dbReference type="AlphaFoldDB" id="A0A9P6FUX4"/>
<feature type="domain" description="C2H2-type" evidence="7">
    <location>
        <begin position="593"/>
        <end position="620"/>
    </location>
</feature>
<feature type="region of interest" description="Disordered" evidence="6">
    <location>
        <begin position="171"/>
        <end position="193"/>
    </location>
</feature>
<sequence>MSFNWQFDTMPMPIEYNDHNTSIEDFGCMPQHNYHRQHQDHLYRYQQEYHMSQHSSPPGYEDPEETYHASSLREQSENSDVIIAPQVPSMGNPASSPGAQGICSSDYANPAVAVMTPEGEPSEMAAASSPSPSLSSSVAHHLNAHQYMIMMDEAANQIRSLAIKTTLSSISPVPSSSASPNLHHHHYHHQQQPPSYAYHSYSHHTYHTHQEQQYLTPPIDIRGGRHYDTPSTIASSTGTRESLSPALSSFGPIADCSPGAESQLFIHYHQNHQNHQNHHSHSLQQLHRPRSSECLPPYDYPSPPHYQEQPPQEQVYEYYSAAPSTTTPSTFLAHPSDSNLRTNVNVGPGPNPTTTGVGLEVGLNMNMNLDMMVATYSPAALMAASTATAATAANPHILATSGIVDGEEEDSCYRMRAHSSPLPTSSIPPSSLFPFSVPIHGSSSPLPCSVSPLYSLVSSDYPSPSTSTSSLVPPHSTGSLLSTFSDSEQSVRRGGGGGGGGGGNRKPYKPYGSRKPRAEQSALSSTSSGSEPKLYACLYDGCKKTFSRPSNRNSHVTSHEVKRPYTCLLCEKSFARLHDRDRHALGHEPNKVYSCIVCQVQFARQDAVTRHFKLHDGINPCLLILAMKKIPIQDATSGHASRGILGDDWSIKALHEVLNEEIKRRKTPANLRIGGSSSSCSSGGATTGSVQQPVAVPMTVNPSTFTCGTSYSASTMAADAVKLVDWAVGLKGDLIATMNKKRAKDTTAAHSTTRSSLNDNRNGHRGRPQSTAESRTKDPESRTTRQRGY</sequence>
<feature type="compositionally biased region" description="Low complexity" evidence="6">
    <location>
        <begin position="464"/>
        <end position="477"/>
    </location>
</feature>
<dbReference type="SUPFAM" id="SSF57667">
    <property type="entry name" value="beta-beta-alpha zinc fingers"/>
    <property type="match status" value="2"/>
</dbReference>
<gene>
    <name evidence="8" type="ORF">BGW38_000976</name>
</gene>
<dbReference type="PANTHER" id="PTHR19818:SF139">
    <property type="entry name" value="PAIR-RULE PROTEIN ODD-PAIRED"/>
    <property type="match status" value="1"/>
</dbReference>
<dbReference type="Gene3D" id="3.30.160.60">
    <property type="entry name" value="Classic Zinc Finger"/>
    <property type="match status" value="2"/>
</dbReference>
<dbReference type="InterPro" id="IPR050329">
    <property type="entry name" value="GLI_C2H2-zinc-finger"/>
</dbReference>
<feature type="region of interest" description="Disordered" evidence="6">
    <location>
        <begin position="118"/>
        <end position="137"/>
    </location>
</feature>
<organism evidence="8 9">
    <name type="scientific">Lunasporangiospora selenospora</name>
    <dbReference type="NCBI Taxonomy" id="979761"/>
    <lineage>
        <taxon>Eukaryota</taxon>
        <taxon>Fungi</taxon>
        <taxon>Fungi incertae sedis</taxon>
        <taxon>Mucoromycota</taxon>
        <taxon>Mortierellomycotina</taxon>
        <taxon>Mortierellomycetes</taxon>
        <taxon>Mortierellales</taxon>
        <taxon>Mortierellaceae</taxon>
        <taxon>Lunasporangiospora</taxon>
    </lineage>
</organism>
<name>A0A9P6FUX4_9FUNG</name>
<keyword evidence="9" id="KW-1185">Reference proteome</keyword>
<dbReference type="PANTHER" id="PTHR19818">
    <property type="entry name" value="ZINC FINGER PROTEIN ZIC AND GLI"/>
    <property type="match status" value="1"/>
</dbReference>
<feature type="region of interest" description="Disordered" evidence="6">
    <location>
        <begin position="670"/>
        <end position="689"/>
    </location>
</feature>
<evidence type="ECO:0000256" key="6">
    <source>
        <dbReference type="SAM" id="MobiDB-lite"/>
    </source>
</evidence>
<feature type="compositionally biased region" description="Polar residues" evidence="6">
    <location>
        <begin position="478"/>
        <end position="488"/>
    </location>
</feature>
<keyword evidence="2" id="KW-0677">Repeat</keyword>
<dbReference type="PROSITE" id="PS00028">
    <property type="entry name" value="ZINC_FINGER_C2H2_1"/>
    <property type="match status" value="3"/>
</dbReference>
<dbReference type="EMBL" id="JAABOA010001296">
    <property type="protein sequence ID" value="KAF9581852.1"/>
    <property type="molecule type" value="Genomic_DNA"/>
</dbReference>